<feature type="region of interest" description="Disordered" evidence="1">
    <location>
        <begin position="1"/>
        <end position="49"/>
    </location>
</feature>
<dbReference type="GO" id="GO:0044550">
    <property type="term" value="P:secondary metabolite biosynthetic process"/>
    <property type="evidence" value="ECO:0007669"/>
    <property type="project" value="TreeGrafter"/>
</dbReference>
<dbReference type="Pfam" id="PF00501">
    <property type="entry name" value="AMP-binding"/>
    <property type="match status" value="1"/>
</dbReference>
<dbReference type="AlphaFoldDB" id="A0A6G9YB46"/>
<dbReference type="Proteomes" id="UP000503540">
    <property type="component" value="Chromosome"/>
</dbReference>
<dbReference type="GO" id="GO:0005737">
    <property type="term" value="C:cytoplasm"/>
    <property type="evidence" value="ECO:0007669"/>
    <property type="project" value="TreeGrafter"/>
</dbReference>
<feature type="compositionally biased region" description="Low complexity" evidence="1">
    <location>
        <begin position="7"/>
        <end position="21"/>
    </location>
</feature>
<dbReference type="PRINTS" id="PR00154">
    <property type="entry name" value="AMPBINDING"/>
</dbReference>
<dbReference type="Gene3D" id="3.30.300.30">
    <property type="match status" value="1"/>
</dbReference>
<dbReference type="InterPro" id="IPR000873">
    <property type="entry name" value="AMP-dep_synth/lig_dom"/>
</dbReference>
<dbReference type="Pfam" id="PF13193">
    <property type="entry name" value="AMP-binding_C"/>
    <property type="match status" value="1"/>
</dbReference>
<dbReference type="NCBIfam" id="TIGR01733">
    <property type="entry name" value="AA-adenyl-dom"/>
    <property type="match status" value="1"/>
</dbReference>
<evidence type="ECO:0000259" key="3">
    <source>
        <dbReference type="Pfam" id="PF13193"/>
    </source>
</evidence>
<dbReference type="InterPro" id="IPR020459">
    <property type="entry name" value="AMP-binding"/>
</dbReference>
<dbReference type="InterPro" id="IPR045851">
    <property type="entry name" value="AMP-bd_C_sf"/>
</dbReference>
<dbReference type="InterPro" id="IPR025110">
    <property type="entry name" value="AMP-bd_C"/>
</dbReference>
<protein>
    <submittedName>
        <fullName evidence="4">Amino acid adenylation domain-containing protein</fullName>
    </submittedName>
</protein>
<keyword evidence="5" id="KW-1185">Reference proteome</keyword>
<dbReference type="InterPro" id="IPR020845">
    <property type="entry name" value="AMP-binding_CS"/>
</dbReference>
<name>A0A6G9YB46_9NOCA</name>
<evidence type="ECO:0000313" key="4">
    <source>
        <dbReference type="EMBL" id="QIS10441.1"/>
    </source>
</evidence>
<accession>A0A6G9YB46</accession>
<evidence type="ECO:0000259" key="2">
    <source>
        <dbReference type="Pfam" id="PF00501"/>
    </source>
</evidence>
<evidence type="ECO:0000256" key="1">
    <source>
        <dbReference type="SAM" id="MobiDB-lite"/>
    </source>
</evidence>
<feature type="domain" description="AMP-dependent synthetase/ligase" evidence="2">
    <location>
        <begin position="87"/>
        <end position="431"/>
    </location>
</feature>
<sequence length="576" mass="61469">MLAHRPGASGASRRSRAVQGHGFRGRGGQQPRRHSDLRLGGISGRGRGRAVSAGFRSGATVLRDQRDSARHHCPGDGPVSLHRLLLDAADRYPDRLALAGPLGELSYAELVRTAAGAADALARLGVGRGDRVIVWEDKSPIAIAAMQAVLRLGAAYVPVDGTTPPSRVAALAADCAAAAVCSTRSPVADLPPDTGWLDPSVPSSAPRAEIVDTDPDDLAYILYTSGSTGAPKGVCISHGNARAFVEWAVTMLDAGPDDRFANHAPLTFDLSVLDLYAAFATGASVHLIPAELAYAPVQLAEFLREQRITVWYSVPSVLMLMMRDGGLLDAPAPPSLRAVLFAGEPFPIGHVRRLRAWTGARLLNLYGPTETNVCTAHEVTDADLLRDRPAPIGQATCGDKVWAERPDGVVAESGEEGELIVAGPTVMLGYWGQDPQRGDYRTGDVVRVREDGSFDYLGRRDQLLKIRGHRVELGEVEATLLAHPAVAEAVAAVRGTGIDARLAAFVVAHPDQRLSVLEIKRHSAERLPRYMIPDEVHLVPSLPRTRTGKTDRAALLAASERGHRTVPPAESTRSTT</sequence>
<reference evidence="4 5" key="1">
    <citation type="journal article" date="2019" name="ACS Chem. Biol.">
        <title>Identification and Mobilization of a Cryptic Antibiotic Biosynthesis Gene Locus from a Human-Pathogenic Nocardia Isolate.</title>
        <authorList>
            <person name="Herisse M."/>
            <person name="Ishida K."/>
            <person name="Porter J.L."/>
            <person name="Howden B."/>
            <person name="Hertweck C."/>
            <person name="Stinear T.P."/>
            <person name="Pidot S.J."/>
        </authorList>
    </citation>
    <scope>NUCLEOTIDE SEQUENCE [LARGE SCALE GENOMIC DNA]</scope>
    <source>
        <strain evidence="4 5">AUSMDU00012717</strain>
    </source>
</reference>
<dbReference type="SUPFAM" id="SSF56801">
    <property type="entry name" value="Acetyl-CoA synthetase-like"/>
    <property type="match status" value="1"/>
</dbReference>
<dbReference type="KEGG" id="nah:F5544_12760"/>
<dbReference type="PANTHER" id="PTHR45527:SF1">
    <property type="entry name" value="FATTY ACID SYNTHASE"/>
    <property type="match status" value="1"/>
</dbReference>
<proteinExistence type="predicted"/>
<gene>
    <name evidence="4" type="ORF">F5544_12760</name>
</gene>
<feature type="domain" description="AMP-binding enzyme C-terminal" evidence="3">
    <location>
        <begin position="475"/>
        <end position="549"/>
    </location>
</feature>
<organism evidence="4 5">
    <name type="scientific">Nocardia arthritidis</name>
    <dbReference type="NCBI Taxonomy" id="228602"/>
    <lineage>
        <taxon>Bacteria</taxon>
        <taxon>Bacillati</taxon>
        <taxon>Actinomycetota</taxon>
        <taxon>Actinomycetes</taxon>
        <taxon>Mycobacteriales</taxon>
        <taxon>Nocardiaceae</taxon>
        <taxon>Nocardia</taxon>
    </lineage>
</organism>
<dbReference type="GO" id="GO:0031177">
    <property type="term" value="F:phosphopantetheine binding"/>
    <property type="evidence" value="ECO:0007669"/>
    <property type="project" value="TreeGrafter"/>
</dbReference>
<dbReference type="EMBL" id="CP046172">
    <property type="protein sequence ID" value="QIS10441.1"/>
    <property type="molecule type" value="Genomic_DNA"/>
</dbReference>
<dbReference type="PANTHER" id="PTHR45527">
    <property type="entry name" value="NONRIBOSOMAL PEPTIDE SYNTHETASE"/>
    <property type="match status" value="1"/>
</dbReference>
<dbReference type="InterPro" id="IPR010071">
    <property type="entry name" value="AA_adenyl_dom"/>
</dbReference>
<dbReference type="GO" id="GO:0043041">
    <property type="term" value="P:amino acid activation for nonribosomal peptide biosynthetic process"/>
    <property type="evidence" value="ECO:0007669"/>
    <property type="project" value="TreeGrafter"/>
</dbReference>
<dbReference type="PROSITE" id="PS00455">
    <property type="entry name" value="AMP_BINDING"/>
    <property type="match status" value="1"/>
</dbReference>
<dbReference type="Gene3D" id="3.40.50.12780">
    <property type="entry name" value="N-terminal domain of ligase-like"/>
    <property type="match status" value="1"/>
</dbReference>
<evidence type="ECO:0000313" key="5">
    <source>
        <dbReference type="Proteomes" id="UP000503540"/>
    </source>
</evidence>
<dbReference type="InterPro" id="IPR042099">
    <property type="entry name" value="ANL_N_sf"/>
</dbReference>